<evidence type="ECO:0000256" key="3">
    <source>
        <dbReference type="SAM" id="SignalP"/>
    </source>
</evidence>
<name>A0A8J5X503_DIALT</name>
<dbReference type="EMBL" id="JAGTXO010000028">
    <property type="protein sequence ID" value="KAG8461081.1"/>
    <property type="molecule type" value="Genomic_DNA"/>
</dbReference>
<feature type="signal peptide" evidence="3">
    <location>
        <begin position="1"/>
        <end position="21"/>
    </location>
</feature>
<comment type="caution">
    <text evidence="5">The sequence shown here is derived from an EMBL/GenBank/DDBJ whole genome shotgun (WGS) entry which is preliminary data.</text>
</comment>
<evidence type="ECO:0000259" key="4">
    <source>
        <dbReference type="PROSITE" id="PS51085"/>
    </source>
</evidence>
<proteinExistence type="predicted"/>
<protein>
    <recommendedName>
        <fullName evidence="4">2Fe-2S ferredoxin-type domain-containing protein</fullName>
    </recommendedName>
</protein>
<sequence>MPSNAISALLALLSTVPLASSFGAPAWGAVRAPARGVRAAPAMIFGKAFQNDANLKKDATPAGRTGRPETVEVSFSNGRTVNAVPGQGLSDVARAAGSKIQYDCKNGDCGTCTVKLNGRSVRACVAKVPKGGPFTVQVGDVSGSAAARKTQSLQDQLKAENAGKKRGLFG</sequence>
<dbReference type="Gene3D" id="3.10.20.30">
    <property type="match status" value="1"/>
</dbReference>
<dbReference type="SUPFAM" id="SSF54292">
    <property type="entry name" value="2Fe-2S ferredoxin-like"/>
    <property type="match status" value="1"/>
</dbReference>
<dbReference type="PROSITE" id="PS51085">
    <property type="entry name" value="2FE2S_FER_2"/>
    <property type="match status" value="1"/>
</dbReference>
<evidence type="ECO:0000313" key="5">
    <source>
        <dbReference type="EMBL" id="KAG8461081.1"/>
    </source>
</evidence>
<keyword evidence="6" id="KW-1185">Reference proteome</keyword>
<keyword evidence="1" id="KW-0479">Metal-binding</keyword>
<keyword evidence="3" id="KW-0732">Signal</keyword>
<dbReference type="InterPro" id="IPR006058">
    <property type="entry name" value="2Fe2S_fd_BS"/>
</dbReference>
<keyword evidence="2" id="KW-0411">Iron-sulfur</keyword>
<dbReference type="CDD" id="cd00207">
    <property type="entry name" value="fer2"/>
    <property type="match status" value="1"/>
</dbReference>
<keyword evidence="1" id="KW-0408">Iron</keyword>
<dbReference type="GO" id="GO:0051537">
    <property type="term" value="F:2 iron, 2 sulfur cluster binding"/>
    <property type="evidence" value="ECO:0007669"/>
    <property type="project" value="UniProtKB-KW"/>
</dbReference>
<evidence type="ECO:0000256" key="1">
    <source>
        <dbReference type="ARBA" id="ARBA00022714"/>
    </source>
</evidence>
<feature type="domain" description="2Fe-2S ferredoxin-type" evidence="4">
    <location>
        <begin position="69"/>
        <end position="142"/>
    </location>
</feature>
<feature type="chain" id="PRO_5035197830" description="2Fe-2S ferredoxin-type domain-containing protein" evidence="3">
    <location>
        <begin position="22"/>
        <end position="170"/>
    </location>
</feature>
<dbReference type="Proteomes" id="UP000751190">
    <property type="component" value="Unassembled WGS sequence"/>
</dbReference>
<dbReference type="InterPro" id="IPR012675">
    <property type="entry name" value="Beta-grasp_dom_sf"/>
</dbReference>
<accession>A0A8J5X503</accession>
<dbReference type="PROSITE" id="PS00197">
    <property type="entry name" value="2FE2S_FER_1"/>
    <property type="match status" value="1"/>
</dbReference>
<keyword evidence="1" id="KW-0001">2Fe-2S</keyword>
<dbReference type="OrthoDB" id="39246at2759"/>
<evidence type="ECO:0000256" key="2">
    <source>
        <dbReference type="ARBA" id="ARBA00023014"/>
    </source>
</evidence>
<reference evidence="5" key="1">
    <citation type="submission" date="2021-05" db="EMBL/GenBank/DDBJ databases">
        <title>The genome of the haptophyte Pavlova lutheri (Diacronema luteri, Pavlovales) - a model for lipid biosynthesis in eukaryotic algae.</title>
        <authorList>
            <person name="Hulatt C.J."/>
            <person name="Posewitz M.C."/>
        </authorList>
    </citation>
    <scope>NUCLEOTIDE SEQUENCE</scope>
    <source>
        <strain evidence="5">NIVA-4/92</strain>
    </source>
</reference>
<dbReference type="InterPro" id="IPR036010">
    <property type="entry name" value="2Fe-2S_ferredoxin-like_sf"/>
</dbReference>
<gene>
    <name evidence="5" type="ORF">KFE25_003650</name>
</gene>
<dbReference type="AlphaFoldDB" id="A0A8J5X503"/>
<organism evidence="5 6">
    <name type="scientific">Diacronema lutheri</name>
    <name type="common">Unicellular marine alga</name>
    <name type="synonym">Monochrysis lutheri</name>
    <dbReference type="NCBI Taxonomy" id="2081491"/>
    <lineage>
        <taxon>Eukaryota</taxon>
        <taxon>Haptista</taxon>
        <taxon>Haptophyta</taxon>
        <taxon>Pavlovophyceae</taxon>
        <taxon>Pavlovales</taxon>
        <taxon>Pavlovaceae</taxon>
        <taxon>Diacronema</taxon>
    </lineage>
</organism>
<dbReference type="InterPro" id="IPR001041">
    <property type="entry name" value="2Fe-2S_ferredoxin-type"/>
</dbReference>
<dbReference type="Pfam" id="PF00111">
    <property type="entry name" value="Fer2"/>
    <property type="match status" value="1"/>
</dbReference>
<evidence type="ECO:0000313" key="6">
    <source>
        <dbReference type="Proteomes" id="UP000751190"/>
    </source>
</evidence>